<accession>A0ACD0NNL0</accession>
<dbReference type="EMBL" id="KZ820440">
    <property type="protein sequence ID" value="PWN47410.1"/>
    <property type="molecule type" value="Genomic_DNA"/>
</dbReference>
<evidence type="ECO:0000313" key="2">
    <source>
        <dbReference type="Proteomes" id="UP000245626"/>
    </source>
</evidence>
<name>A0ACD0NNL0_9BASI</name>
<organism evidence="1 2">
    <name type="scientific">Violaceomyces palustris</name>
    <dbReference type="NCBI Taxonomy" id="1673888"/>
    <lineage>
        <taxon>Eukaryota</taxon>
        <taxon>Fungi</taxon>
        <taxon>Dikarya</taxon>
        <taxon>Basidiomycota</taxon>
        <taxon>Ustilaginomycotina</taxon>
        <taxon>Ustilaginomycetes</taxon>
        <taxon>Violaceomycetales</taxon>
        <taxon>Violaceomycetaceae</taxon>
        <taxon>Violaceomyces</taxon>
    </lineage>
</organism>
<gene>
    <name evidence="1" type="ORF">IE53DRAFT_251407</name>
</gene>
<sequence>MANDIDDSRVIGTGNSLPSIGTGTTTTLIERGDLQVENQGTLREFWRNRSMSKPHRIGPCEQEWKSGLNLLIDNPNRNHQLLTFFFTHIIKGGLPAISCVLTSYSSFPKVSAVSDFPPGWRVSAGGLSPGLGKPAFSSALRLPLGRLGGTKEQGGWSVISLFIPFFCYFSRHAKIRGHPWRTHRPKAWRQTCP</sequence>
<protein>
    <submittedName>
        <fullName evidence="1">Uncharacterized protein</fullName>
    </submittedName>
</protein>
<keyword evidence="2" id="KW-1185">Reference proteome</keyword>
<proteinExistence type="predicted"/>
<dbReference type="Proteomes" id="UP000245626">
    <property type="component" value="Unassembled WGS sequence"/>
</dbReference>
<evidence type="ECO:0000313" key="1">
    <source>
        <dbReference type="EMBL" id="PWN47410.1"/>
    </source>
</evidence>
<reference evidence="1 2" key="1">
    <citation type="journal article" date="2018" name="Mol. Biol. Evol.">
        <title>Broad Genomic Sampling Reveals a Smut Pathogenic Ancestry of the Fungal Clade Ustilaginomycotina.</title>
        <authorList>
            <person name="Kijpornyongpan T."/>
            <person name="Mondo S.J."/>
            <person name="Barry K."/>
            <person name="Sandor L."/>
            <person name="Lee J."/>
            <person name="Lipzen A."/>
            <person name="Pangilinan J."/>
            <person name="LaButti K."/>
            <person name="Hainaut M."/>
            <person name="Henrissat B."/>
            <person name="Grigoriev I.V."/>
            <person name="Spatafora J.W."/>
            <person name="Aime M.C."/>
        </authorList>
    </citation>
    <scope>NUCLEOTIDE SEQUENCE [LARGE SCALE GENOMIC DNA]</scope>
    <source>
        <strain evidence="1 2">SA 807</strain>
    </source>
</reference>